<accession>A0A7V1LP94</accession>
<comment type="similarity">
    <text evidence="1">Belongs to the ATP-dependent AMP-binding enzyme family.</text>
</comment>
<keyword evidence="4" id="KW-0547">Nucleotide-binding</keyword>
<evidence type="ECO:0000313" key="10">
    <source>
        <dbReference type="EMBL" id="HED11674.1"/>
    </source>
</evidence>
<gene>
    <name evidence="10" type="ORF">ENJ10_13360</name>
</gene>
<dbReference type="InterPro" id="IPR025110">
    <property type="entry name" value="AMP-bd_C"/>
</dbReference>
<proteinExistence type="inferred from homology"/>
<evidence type="ECO:0000256" key="6">
    <source>
        <dbReference type="ARBA" id="ARBA00022990"/>
    </source>
</evidence>
<keyword evidence="6" id="KW-0007">Acetylation</keyword>
<keyword evidence="5" id="KW-0067">ATP-binding</keyword>
<dbReference type="Pfam" id="PF00501">
    <property type="entry name" value="AMP-binding"/>
    <property type="match status" value="1"/>
</dbReference>
<feature type="domain" description="AMP-dependent synthetase/ligase" evidence="7">
    <location>
        <begin position="77"/>
        <end position="458"/>
    </location>
</feature>
<sequence>MERHAIAGYDQLMAKSVADIAWFWDAVMQDLEIEFYRPYDRIVDMSGGPEFPRWCVNGEMNIVHNCLDKWQNTPVAGTPALKYEGEDGRQRVLTYRELYEEVNRCANALRKAGIGKGDAVGLYMPMVPELAVAFLAVIKIGGIILPLFSGYGAQAIATRLTDGGARAVFTADGYLRRGRPVGMKETLNEALEDCPGVGRVIVAPVLGSRCALKPERDVMWAEFMAGQSDEAATERTSAEDVCMIIYTSGTTGRPKGAVHTHCGFPVKAAQDMYQAMDLKRGETMYWMTDMGWMMGPWEVFGSLLIGASMLFFDGAPDYPDAGRLWQLVEKHKVTHLGVSPTLIRALKSHGRTPLEKCDLSTLRMAGSTGSPWDPDSWMWLFENVLESRKPILNYSGGTEISGGIVCGNLFKALKPCAFSGPVPGMDADVVDEAGRPLRGQVGELVIRQPWIGMTRGFWRDRERYLQSYWSTFQGIWRHGDFAAIDEDGLWYILGRSDDTIKVAGKRLGPAEVEALLNADPRVLESAAIAVPHALKDNEVVCFVVLKGKADDREKLREELMQRVITGLGKALKPRAVLFTKALPKTRNAKVMRRLIRAAYLGENLGDVSSLEKPETLEAIRQAE</sequence>
<dbReference type="InterPro" id="IPR000873">
    <property type="entry name" value="AMP-dep_synth/lig_dom"/>
</dbReference>
<reference evidence="10" key="1">
    <citation type="journal article" date="2020" name="mSystems">
        <title>Genome- and Community-Level Interaction Insights into Carbon Utilization and Element Cycling Functions of Hydrothermarchaeota in Hydrothermal Sediment.</title>
        <authorList>
            <person name="Zhou Z."/>
            <person name="Liu Y."/>
            <person name="Xu W."/>
            <person name="Pan J."/>
            <person name="Luo Z.H."/>
            <person name="Li M."/>
        </authorList>
    </citation>
    <scope>NUCLEOTIDE SEQUENCE [LARGE SCALE GENOMIC DNA]</scope>
    <source>
        <strain evidence="10">HyVt-456</strain>
    </source>
</reference>
<dbReference type="InterPro" id="IPR020845">
    <property type="entry name" value="AMP-binding_CS"/>
</dbReference>
<keyword evidence="3" id="KW-0436">Ligase</keyword>
<comment type="caution">
    <text evidence="10">The sequence shown here is derived from an EMBL/GenBank/DDBJ whole genome shotgun (WGS) entry which is preliminary data.</text>
</comment>
<dbReference type="SUPFAM" id="SSF56801">
    <property type="entry name" value="Acetyl-CoA synthetase-like"/>
    <property type="match status" value="1"/>
</dbReference>
<dbReference type="PROSITE" id="PS00455">
    <property type="entry name" value="AMP_BINDING"/>
    <property type="match status" value="1"/>
</dbReference>
<dbReference type="Gene3D" id="3.40.50.12780">
    <property type="entry name" value="N-terminal domain of ligase-like"/>
    <property type="match status" value="1"/>
</dbReference>
<evidence type="ECO:0000256" key="4">
    <source>
        <dbReference type="ARBA" id="ARBA00022741"/>
    </source>
</evidence>
<name>A0A7V1LP94_CALAY</name>
<evidence type="ECO:0000259" key="7">
    <source>
        <dbReference type="Pfam" id="PF00501"/>
    </source>
</evidence>
<dbReference type="InterPro" id="IPR032387">
    <property type="entry name" value="ACAS_N"/>
</dbReference>
<evidence type="ECO:0000256" key="2">
    <source>
        <dbReference type="ARBA" id="ARBA00013275"/>
    </source>
</evidence>
<dbReference type="EC" id="6.2.1.1" evidence="2"/>
<feature type="domain" description="Acetyl-coenzyme A synthetase N-terminal" evidence="9">
    <location>
        <begin position="9"/>
        <end position="66"/>
    </location>
</feature>
<evidence type="ECO:0000256" key="1">
    <source>
        <dbReference type="ARBA" id="ARBA00006432"/>
    </source>
</evidence>
<dbReference type="Proteomes" id="UP000886005">
    <property type="component" value="Unassembled WGS sequence"/>
</dbReference>
<evidence type="ECO:0000256" key="3">
    <source>
        <dbReference type="ARBA" id="ARBA00022598"/>
    </source>
</evidence>
<dbReference type="GO" id="GO:0006085">
    <property type="term" value="P:acetyl-CoA biosynthetic process"/>
    <property type="evidence" value="ECO:0007669"/>
    <property type="project" value="TreeGrafter"/>
</dbReference>
<evidence type="ECO:0000259" key="8">
    <source>
        <dbReference type="Pfam" id="PF13193"/>
    </source>
</evidence>
<evidence type="ECO:0000259" key="9">
    <source>
        <dbReference type="Pfam" id="PF16177"/>
    </source>
</evidence>
<dbReference type="Pfam" id="PF13193">
    <property type="entry name" value="AMP-binding_C"/>
    <property type="match status" value="1"/>
</dbReference>
<dbReference type="AlphaFoldDB" id="A0A7V1LP94"/>
<organism evidence="10">
    <name type="scientific">Caldithrix abyssi</name>
    <dbReference type="NCBI Taxonomy" id="187145"/>
    <lineage>
        <taxon>Bacteria</taxon>
        <taxon>Pseudomonadati</taxon>
        <taxon>Calditrichota</taxon>
        <taxon>Calditrichia</taxon>
        <taxon>Calditrichales</taxon>
        <taxon>Calditrichaceae</taxon>
        <taxon>Caldithrix</taxon>
    </lineage>
</organism>
<dbReference type="Gene3D" id="3.30.300.30">
    <property type="match status" value="1"/>
</dbReference>
<feature type="domain" description="AMP-binding enzyme C-terminal" evidence="8">
    <location>
        <begin position="511"/>
        <end position="589"/>
    </location>
</feature>
<dbReference type="PANTHER" id="PTHR24095">
    <property type="entry name" value="ACETYL-COENZYME A SYNTHETASE"/>
    <property type="match status" value="1"/>
</dbReference>
<dbReference type="PANTHER" id="PTHR24095:SF14">
    <property type="entry name" value="ACETYL-COENZYME A SYNTHETASE 1"/>
    <property type="match status" value="1"/>
</dbReference>
<dbReference type="InterPro" id="IPR045851">
    <property type="entry name" value="AMP-bd_C_sf"/>
</dbReference>
<protein>
    <recommendedName>
        <fullName evidence="2">acetate--CoA ligase</fullName>
        <ecNumber evidence="2">6.2.1.1</ecNumber>
    </recommendedName>
</protein>
<dbReference type="EMBL" id="DRLD01000374">
    <property type="protein sequence ID" value="HED11674.1"/>
    <property type="molecule type" value="Genomic_DNA"/>
</dbReference>
<dbReference type="GO" id="GO:0005524">
    <property type="term" value="F:ATP binding"/>
    <property type="evidence" value="ECO:0007669"/>
    <property type="project" value="UniProtKB-KW"/>
</dbReference>
<dbReference type="Pfam" id="PF16177">
    <property type="entry name" value="ACAS_N"/>
    <property type="match status" value="1"/>
</dbReference>
<dbReference type="InterPro" id="IPR042099">
    <property type="entry name" value="ANL_N_sf"/>
</dbReference>
<evidence type="ECO:0000256" key="5">
    <source>
        <dbReference type="ARBA" id="ARBA00022840"/>
    </source>
</evidence>
<dbReference type="GO" id="GO:0003987">
    <property type="term" value="F:acetate-CoA ligase activity"/>
    <property type="evidence" value="ECO:0007669"/>
    <property type="project" value="UniProtKB-EC"/>
</dbReference>